<dbReference type="Gene3D" id="1.10.1070.20">
    <property type="match status" value="1"/>
</dbReference>
<dbReference type="Proteomes" id="UP000179184">
    <property type="component" value="Unassembled WGS sequence"/>
</dbReference>
<dbReference type="InterPro" id="IPR044571">
    <property type="entry name" value="P4KG1-8"/>
</dbReference>
<evidence type="ECO:0000256" key="2">
    <source>
        <dbReference type="ARBA" id="ARBA00022741"/>
    </source>
</evidence>
<protein>
    <recommendedName>
        <fullName evidence="6">PI3K/PI4K catalytic domain-containing protein</fullName>
    </recommendedName>
</protein>
<evidence type="ECO:0000256" key="3">
    <source>
        <dbReference type="ARBA" id="ARBA00022777"/>
    </source>
</evidence>
<feature type="compositionally biased region" description="Basic and acidic residues" evidence="5">
    <location>
        <begin position="37"/>
        <end position="60"/>
    </location>
</feature>
<keyword evidence="1" id="KW-0808">Transferase</keyword>
<dbReference type="AlphaFoldDB" id="A0A1F5BJD1"/>
<evidence type="ECO:0000313" key="7">
    <source>
        <dbReference type="EMBL" id="OGD30720.1"/>
    </source>
</evidence>
<evidence type="ECO:0000313" key="8">
    <source>
        <dbReference type="Proteomes" id="UP000179184"/>
    </source>
</evidence>
<evidence type="ECO:0000259" key="6">
    <source>
        <dbReference type="Pfam" id="PF00454"/>
    </source>
</evidence>
<dbReference type="Pfam" id="PF00454">
    <property type="entry name" value="PI3_PI4_kinase"/>
    <property type="match status" value="1"/>
</dbReference>
<evidence type="ECO:0000256" key="5">
    <source>
        <dbReference type="SAM" id="MobiDB-lite"/>
    </source>
</evidence>
<keyword evidence="2" id="KW-0547">Nucleotide-binding</keyword>
<dbReference type="EMBL" id="MEYN01000016">
    <property type="protein sequence ID" value="OGD30720.1"/>
    <property type="molecule type" value="Genomic_DNA"/>
</dbReference>
<sequence length="291" mass="33456">MNLFEKFFGEVAEKPKEELKRPPAQELPPFAPYSPTKENKKEEKPEKKTHPLSTPEEKKLEVGEKTGSFELQGTVNKVFFVKFEDGAEGIFKPKNGEAFTGTSVEKGTYFKRERAAYLVDRFIGFGLIPPTVIREIEGQIGSVQEFVPDAKTAAETLEHEKQAVASEMFKVWILDYLIFNTDRHGYNWLIRNQKIHAIDNGMSFGVRPGSEDEPFDHYFAHFNAPFPQEMKDMFEKFLSWEQGKEILRDLLLELLNKKETDAFFRRVEIVNEFLAQGKIPYAARNGLTFGS</sequence>
<gene>
    <name evidence="7" type="ORF">A2W60_01265</name>
</gene>
<keyword evidence="3" id="KW-0418">Kinase</keyword>
<dbReference type="GO" id="GO:0005524">
    <property type="term" value="F:ATP binding"/>
    <property type="evidence" value="ECO:0007669"/>
    <property type="project" value="UniProtKB-KW"/>
</dbReference>
<dbReference type="PANTHER" id="PTHR45800">
    <property type="entry name" value="PHOSPHATIDYLINOSITOL 4-KINASE GAMMA"/>
    <property type="match status" value="1"/>
</dbReference>
<accession>A0A1F5BJD1</accession>
<name>A0A1F5BJD1_9BACT</name>
<comment type="caution">
    <text evidence="7">The sequence shown here is derived from an EMBL/GenBank/DDBJ whole genome shotgun (WGS) entry which is preliminary data.</text>
</comment>
<dbReference type="InterPro" id="IPR000403">
    <property type="entry name" value="PI3/4_kinase_cat_dom"/>
</dbReference>
<dbReference type="PANTHER" id="PTHR45800:SF11">
    <property type="entry name" value="PHOSPHATIDYLINOSITOL 3-KINASE-RELATED PROTEIN KINASE"/>
    <property type="match status" value="1"/>
</dbReference>
<reference evidence="7 8" key="1">
    <citation type="journal article" date="2016" name="Nat. Commun.">
        <title>Thousands of microbial genomes shed light on interconnected biogeochemical processes in an aquifer system.</title>
        <authorList>
            <person name="Anantharaman K."/>
            <person name="Brown C.T."/>
            <person name="Hug L.A."/>
            <person name="Sharon I."/>
            <person name="Castelle C.J."/>
            <person name="Probst A.J."/>
            <person name="Thomas B.C."/>
            <person name="Singh A."/>
            <person name="Wilkins M.J."/>
            <person name="Karaoz U."/>
            <person name="Brodie E.L."/>
            <person name="Williams K.H."/>
            <person name="Hubbard S.S."/>
            <person name="Banfield J.F."/>
        </authorList>
    </citation>
    <scope>NUCLEOTIDE SEQUENCE [LARGE SCALE GENOMIC DNA]</scope>
</reference>
<dbReference type="GO" id="GO:0016301">
    <property type="term" value="F:kinase activity"/>
    <property type="evidence" value="ECO:0007669"/>
    <property type="project" value="UniProtKB-KW"/>
</dbReference>
<organism evidence="7 8">
    <name type="scientific">Candidatus Azambacteria bacterium RIFCSPHIGHO2_02_46_12</name>
    <dbReference type="NCBI Taxonomy" id="1797295"/>
    <lineage>
        <taxon>Bacteria</taxon>
        <taxon>Candidatus Azamiibacteriota</taxon>
    </lineage>
</organism>
<feature type="region of interest" description="Disordered" evidence="5">
    <location>
        <begin position="14"/>
        <end position="60"/>
    </location>
</feature>
<proteinExistence type="predicted"/>
<evidence type="ECO:0000256" key="1">
    <source>
        <dbReference type="ARBA" id="ARBA00022679"/>
    </source>
</evidence>
<feature type="compositionally biased region" description="Basic and acidic residues" evidence="5">
    <location>
        <begin position="14"/>
        <end position="23"/>
    </location>
</feature>
<evidence type="ECO:0000256" key="4">
    <source>
        <dbReference type="ARBA" id="ARBA00022840"/>
    </source>
</evidence>
<keyword evidence="4" id="KW-0067">ATP-binding</keyword>
<feature type="domain" description="PI3K/PI4K catalytic" evidence="6">
    <location>
        <begin position="140"/>
        <end position="253"/>
    </location>
</feature>